<feature type="compositionally biased region" description="Basic and acidic residues" evidence="1">
    <location>
        <begin position="1"/>
        <end position="11"/>
    </location>
</feature>
<dbReference type="STRING" id="756272.Plabr_4195"/>
<dbReference type="Proteomes" id="UP000006860">
    <property type="component" value="Chromosome"/>
</dbReference>
<keyword evidence="2" id="KW-1133">Transmembrane helix</keyword>
<dbReference type="HOGENOM" id="CLU_1061228_0_0_0"/>
<keyword evidence="2" id="KW-0812">Transmembrane</keyword>
<sequence length="262" mass="29605">MTHVDLEDSQRTRATAPELSSSEDVSQEQTDYQNTRPSHRYRKALRRLVLAIVLGIALTPILLSAFAAFLIRGQDELNATVAFPFGGQLSYERTAEAIGDTVEYAGVFNSKPNRLVERGLVPSQRENMLKEYERLGIANDAIWTAPPDVVGLSNLLDALENKIEHDPEFTCAFLINCYHSRHFTALIEDRVSPTASRSLHVVTCDPYSFSIWNWWLDSHGRRTVITEGINLLAFYLAERTENHSWRPRTSEEIRDAAVDVDG</sequence>
<evidence type="ECO:0000313" key="3">
    <source>
        <dbReference type="EMBL" id="ADY61769.1"/>
    </source>
</evidence>
<dbReference type="KEGG" id="pbs:Plabr_4195"/>
<evidence type="ECO:0000313" key="4">
    <source>
        <dbReference type="Proteomes" id="UP000006860"/>
    </source>
</evidence>
<reference evidence="4" key="1">
    <citation type="submission" date="2011-02" db="EMBL/GenBank/DDBJ databases">
        <title>The complete genome of Planctomyces brasiliensis DSM 5305.</title>
        <authorList>
            <person name="Lucas S."/>
            <person name="Copeland A."/>
            <person name="Lapidus A."/>
            <person name="Bruce D."/>
            <person name="Goodwin L."/>
            <person name="Pitluck S."/>
            <person name="Kyrpides N."/>
            <person name="Mavromatis K."/>
            <person name="Pagani I."/>
            <person name="Ivanova N."/>
            <person name="Ovchinnikova G."/>
            <person name="Lu M."/>
            <person name="Detter J.C."/>
            <person name="Han C."/>
            <person name="Land M."/>
            <person name="Hauser L."/>
            <person name="Markowitz V."/>
            <person name="Cheng J.-F."/>
            <person name="Hugenholtz P."/>
            <person name="Woyke T."/>
            <person name="Wu D."/>
            <person name="Tindall B."/>
            <person name="Pomrenke H.G."/>
            <person name="Brambilla E."/>
            <person name="Klenk H.-P."/>
            <person name="Eisen J.A."/>
        </authorList>
    </citation>
    <scope>NUCLEOTIDE SEQUENCE [LARGE SCALE GENOMIC DNA]</scope>
    <source>
        <strain evidence="4">ATCC 49424 / DSM 5305 / JCM 21570 / NBRC 103401 / IFAM 1448</strain>
    </source>
</reference>
<accession>F0SI67</accession>
<keyword evidence="2" id="KW-0472">Membrane</keyword>
<evidence type="ECO:0008006" key="5">
    <source>
        <dbReference type="Google" id="ProtNLM"/>
    </source>
</evidence>
<name>F0SI67_RUBBR</name>
<proteinExistence type="predicted"/>
<gene>
    <name evidence="3" type="ordered locus">Plabr_4195</name>
</gene>
<keyword evidence="4" id="KW-1185">Reference proteome</keyword>
<feature type="transmembrane region" description="Helical" evidence="2">
    <location>
        <begin position="48"/>
        <end position="71"/>
    </location>
</feature>
<evidence type="ECO:0000256" key="1">
    <source>
        <dbReference type="SAM" id="MobiDB-lite"/>
    </source>
</evidence>
<organism evidence="3 4">
    <name type="scientific">Rubinisphaera brasiliensis (strain ATCC 49424 / DSM 5305 / JCM 21570 / IAM 15109 / NBRC 103401 / IFAM 1448)</name>
    <name type="common">Planctomyces brasiliensis</name>
    <dbReference type="NCBI Taxonomy" id="756272"/>
    <lineage>
        <taxon>Bacteria</taxon>
        <taxon>Pseudomonadati</taxon>
        <taxon>Planctomycetota</taxon>
        <taxon>Planctomycetia</taxon>
        <taxon>Planctomycetales</taxon>
        <taxon>Planctomycetaceae</taxon>
        <taxon>Rubinisphaera</taxon>
    </lineage>
</organism>
<dbReference type="RefSeq" id="WP_013630474.1">
    <property type="nucleotide sequence ID" value="NC_015174.1"/>
</dbReference>
<protein>
    <recommendedName>
        <fullName evidence="5">DUF218 domain-containing protein</fullName>
    </recommendedName>
</protein>
<evidence type="ECO:0000256" key="2">
    <source>
        <dbReference type="SAM" id="Phobius"/>
    </source>
</evidence>
<feature type="compositionally biased region" description="Polar residues" evidence="1">
    <location>
        <begin position="18"/>
        <end position="36"/>
    </location>
</feature>
<dbReference type="EMBL" id="CP002546">
    <property type="protein sequence ID" value="ADY61769.1"/>
    <property type="molecule type" value="Genomic_DNA"/>
</dbReference>
<dbReference type="AlphaFoldDB" id="F0SI67"/>
<feature type="region of interest" description="Disordered" evidence="1">
    <location>
        <begin position="1"/>
        <end position="37"/>
    </location>
</feature>